<reference evidence="1 2" key="1">
    <citation type="journal article" date="2017" name="PLoS Biol.">
        <title>The sea cucumber genome provides insights into morphological evolution and visceral regeneration.</title>
        <authorList>
            <person name="Zhang X."/>
            <person name="Sun L."/>
            <person name="Yuan J."/>
            <person name="Sun Y."/>
            <person name="Gao Y."/>
            <person name="Zhang L."/>
            <person name="Li S."/>
            <person name="Dai H."/>
            <person name="Hamel J.F."/>
            <person name="Liu C."/>
            <person name="Yu Y."/>
            <person name="Liu S."/>
            <person name="Lin W."/>
            <person name="Guo K."/>
            <person name="Jin S."/>
            <person name="Xu P."/>
            <person name="Storey K.B."/>
            <person name="Huan P."/>
            <person name="Zhang T."/>
            <person name="Zhou Y."/>
            <person name="Zhang J."/>
            <person name="Lin C."/>
            <person name="Li X."/>
            <person name="Xing L."/>
            <person name="Huo D."/>
            <person name="Sun M."/>
            <person name="Wang L."/>
            <person name="Mercier A."/>
            <person name="Li F."/>
            <person name="Yang H."/>
            <person name="Xiang J."/>
        </authorList>
    </citation>
    <scope>NUCLEOTIDE SEQUENCE [LARGE SCALE GENOMIC DNA]</scope>
    <source>
        <strain evidence="1">Shaxun</strain>
        <tissue evidence="1">Muscle</tissue>
    </source>
</reference>
<dbReference type="PANTHER" id="PTHR13831:SF0">
    <property type="entry name" value="PROTEIN HIRA"/>
    <property type="match status" value="1"/>
</dbReference>
<dbReference type="GO" id="GO:0031491">
    <property type="term" value="F:nucleosome binding"/>
    <property type="evidence" value="ECO:0007669"/>
    <property type="project" value="TreeGrafter"/>
</dbReference>
<dbReference type="OrthoDB" id="1741719at2759"/>
<gene>
    <name evidence="1" type="ORF">BSL78_03031</name>
</gene>
<proteinExistence type="predicted"/>
<dbReference type="InterPro" id="IPR031120">
    <property type="entry name" value="HIR1-like"/>
</dbReference>
<dbReference type="InterPro" id="IPR036322">
    <property type="entry name" value="WD40_repeat_dom_sf"/>
</dbReference>
<dbReference type="Gene3D" id="2.130.10.10">
    <property type="entry name" value="YVTN repeat-like/Quinoprotein amine dehydrogenase"/>
    <property type="match status" value="1"/>
</dbReference>
<dbReference type="Proteomes" id="UP000230750">
    <property type="component" value="Unassembled WGS sequence"/>
</dbReference>
<organism evidence="1 2">
    <name type="scientific">Stichopus japonicus</name>
    <name type="common">Sea cucumber</name>
    <dbReference type="NCBI Taxonomy" id="307972"/>
    <lineage>
        <taxon>Eukaryota</taxon>
        <taxon>Metazoa</taxon>
        <taxon>Echinodermata</taxon>
        <taxon>Eleutherozoa</taxon>
        <taxon>Echinozoa</taxon>
        <taxon>Holothuroidea</taxon>
        <taxon>Aspidochirotacea</taxon>
        <taxon>Aspidochirotida</taxon>
        <taxon>Stichopodidae</taxon>
        <taxon>Apostichopus</taxon>
    </lineage>
</organism>
<dbReference type="GO" id="GO:0006338">
    <property type="term" value="P:chromatin remodeling"/>
    <property type="evidence" value="ECO:0007669"/>
    <property type="project" value="TreeGrafter"/>
</dbReference>
<protein>
    <submittedName>
        <fullName evidence="1">Uncharacterized protein</fullName>
    </submittedName>
</protein>
<dbReference type="GO" id="GO:0005634">
    <property type="term" value="C:nucleus"/>
    <property type="evidence" value="ECO:0007669"/>
    <property type="project" value="InterPro"/>
</dbReference>
<keyword evidence="2" id="KW-1185">Reference proteome</keyword>
<dbReference type="GO" id="GO:0000785">
    <property type="term" value="C:chromatin"/>
    <property type="evidence" value="ECO:0007669"/>
    <property type="project" value="TreeGrafter"/>
</dbReference>
<evidence type="ECO:0000313" key="1">
    <source>
        <dbReference type="EMBL" id="PIK60033.1"/>
    </source>
</evidence>
<sequence>MERRKQQGKRRGKPIFAIDIHPDETRFATGGQGDESGKIIIWNMAPVKDEEAEKNENIPKVLCHMDNHLACVNCADGLITDTTWPPVLTINWS</sequence>
<evidence type="ECO:0000313" key="2">
    <source>
        <dbReference type="Proteomes" id="UP000230750"/>
    </source>
</evidence>
<name>A0A2G8LIF1_STIJA</name>
<dbReference type="STRING" id="307972.A0A2G8LIF1"/>
<dbReference type="SUPFAM" id="SSF50978">
    <property type="entry name" value="WD40 repeat-like"/>
    <property type="match status" value="1"/>
</dbReference>
<dbReference type="InterPro" id="IPR015943">
    <property type="entry name" value="WD40/YVTN_repeat-like_dom_sf"/>
</dbReference>
<dbReference type="AlphaFoldDB" id="A0A2G8LIF1"/>
<accession>A0A2G8LIF1</accession>
<dbReference type="EMBL" id="MRZV01000067">
    <property type="protein sequence ID" value="PIK60033.1"/>
    <property type="molecule type" value="Genomic_DNA"/>
</dbReference>
<dbReference type="PANTHER" id="PTHR13831">
    <property type="entry name" value="MEMBER OF THE HIR1 FAMILY OF WD-REPEAT PROTEINS"/>
    <property type="match status" value="1"/>
</dbReference>
<dbReference type="GO" id="GO:0000417">
    <property type="term" value="C:HIR complex"/>
    <property type="evidence" value="ECO:0007669"/>
    <property type="project" value="TreeGrafter"/>
</dbReference>
<comment type="caution">
    <text evidence="1">The sequence shown here is derived from an EMBL/GenBank/DDBJ whole genome shotgun (WGS) entry which is preliminary data.</text>
</comment>
<dbReference type="GO" id="GO:0006351">
    <property type="term" value="P:DNA-templated transcription"/>
    <property type="evidence" value="ECO:0007669"/>
    <property type="project" value="InterPro"/>
</dbReference>